<evidence type="ECO:0000313" key="1">
    <source>
        <dbReference type="EMBL" id="RZS93588.1"/>
    </source>
</evidence>
<name>A0A4Q7P2L4_9FLAO</name>
<dbReference type="Proteomes" id="UP000292262">
    <property type="component" value="Unassembled WGS sequence"/>
</dbReference>
<reference evidence="1 2" key="1">
    <citation type="submission" date="2019-02" db="EMBL/GenBank/DDBJ databases">
        <title>Genomic Encyclopedia of Type Strains, Phase IV (KMG-IV): sequencing the most valuable type-strain genomes for metagenomic binning, comparative biology and taxonomic classification.</title>
        <authorList>
            <person name="Goeker M."/>
        </authorList>
    </citation>
    <scope>NUCLEOTIDE SEQUENCE [LARGE SCALE GENOMIC DNA]</scope>
    <source>
        <strain evidence="1 2">DSM 17196</strain>
    </source>
</reference>
<gene>
    <name evidence="1" type="ORF">EV197_2168</name>
</gene>
<dbReference type="AlphaFoldDB" id="A0A4Q7P2L4"/>
<sequence length="43" mass="4966">MVCNGLKKPTYNIIYEIRAKFSARSKGHSLFAVALDFYKLDKK</sequence>
<protein>
    <submittedName>
        <fullName evidence="1">Uncharacterized protein</fullName>
    </submittedName>
</protein>
<organism evidence="1 2">
    <name type="scientific">Aquimarina brevivitae</name>
    <dbReference type="NCBI Taxonomy" id="323412"/>
    <lineage>
        <taxon>Bacteria</taxon>
        <taxon>Pseudomonadati</taxon>
        <taxon>Bacteroidota</taxon>
        <taxon>Flavobacteriia</taxon>
        <taxon>Flavobacteriales</taxon>
        <taxon>Flavobacteriaceae</taxon>
        <taxon>Aquimarina</taxon>
    </lineage>
</organism>
<dbReference type="EMBL" id="SGXE01000002">
    <property type="protein sequence ID" value="RZS93588.1"/>
    <property type="molecule type" value="Genomic_DNA"/>
</dbReference>
<comment type="caution">
    <text evidence="1">The sequence shown here is derived from an EMBL/GenBank/DDBJ whole genome shotgun (WGS) entry which is preliminary data.</text>
</comment>
<keyword evidence="2" id="KW-1185">Reference proteome</keyword>
<proteinExistence type="predicted"/>
<evidence type="ECO:0000313" key="2">
    <source>
        <dbReference type="Proteomes" id="UP000292262"/>
    </source>
</evidence>
<accession>A0A4Q7P2L4</accession>